<name>A0A8S3QAN4_MYTED</name>
<comment type="caution">
    <text evidence="2">The sequence shown here is derived from an EMBL/GenBank/DDBJ whole genome shotgun (WGS) entry which is preliminary data.</text>
</comment>
<feature type="domain" description="C2H2-type" evidence="1">
    <location>
        <begin position="1013"/>
        <end position="1035"/>
    </location>
</feature>
<gene>
    <name evidence="2" type="ORF">MEDL_8501</name>
</gene>
<sequence length="1129" mass="128742">MDECQSPVKCGPPPLKRGRMSINWQRCIICQNITQETLSMTTDRGFTTLMNAVRQRQDGVFRLFLSEVDKLDDIIMNNIKYHKTCYRTYTSKHNIPSPSSCISAAKVQQQQSQAETTSSCASPNILTRSRLSLDFLCCIFCKNKTFKKDRKLHRVSSSMRVQSLFETATKHADNEMLFLIADKDFTSNALYHSGCITKYLLREKEIKAETDENNTGTMYDKAFTSFVESISEELFVHKMVFSLSYLLSKYKSFLPEDVSSKYTSYRLQLRLKNHFREHIVVDVNHGQGESNFVYSSSLTLREAVRTAIRFKAETKFTKLQMSACTSKNDQTDENQILYSAASILRREIKNAVVPMDTYPSVDEMSLSKSLETVPSVLTGFINWLIDDSHSQVDIKNHLSDIPFESIRKSLALSECIVSLHKKAISPLYIGLALHVVSYPPIIDAKPSDMGTVYTTMKRCADMCQKAGQPFSIQTFDLQLYAVAQQVKWDRPSEFKSHILRLGGFHTLSCFISSIGKIWGDGGLRDLLVDSGVYAAATVDQMLSGKQFNRAVRGLTLLYETLKTLWICSFFVWIRQQKCLEIPESLFVGLTECHESFTSNGRTFDMLQSLEKALNDDLGSKMNEFREWGGQGENKCLVLAGAFFNPEIVRQLSNEHVIDLPDLFCSHEEADTRILLHVIHSDKIFQQLNIRGRIIVKCSDTDVLVLCVHYFKVLVSTEQMWFLTGSTNSLRDCRRYIPIHELSKSLSPLLANILPAVHALTGCDTTSAIFGFGKKTVFKLIRKSPSKFTNLQNFDKIDFSTLLSAARELISSLYDPKDKFASSHVDLNKLRVKLATCKDTSLLRLPPSEPAFKEHVLRSCLQTKIWMSSHLDHPNPLSPYEYGWKQSSHGPDPETKITYIFNCAVNMVNMRFEAVLRCIKNLRILELALAYEEEDKRGHLPYSLDLDDTEDFSLTSKQTNDRFGRPATTDEVFDHIINVANVKDGNESRKWTMVGCDGLPYTLGSRIIDNYSVCHDCKMEFDDAAEFEEHKNYRSHCTNIPYSDCRKYMNLMMLPGLGHYEINMSNALMKLLWDVIIIDLAKMLGFKSIKALQACQSASDHHKTWQILQIFMFAMPQELLQPYCRFSVVL</sequence>
<dbReference type="PROSITE" id="PS00028">
    <property type="entry name" value="ZINC_FINGER_C2H2_1"/>
    <property type="match status" value="1"/>
</dbReference>
<dbReference type="PANTHER" id="PTHR46704">
    <property type="entry name" value="CXC DOMAIN-CONTAINING PROTEIN-RELATED"/>
    <property type="match status" value="1"/>
</dbReference>
<dbReference type="SUPFAM" id="SSF47807">
    <property type="entry name" value="5' to 3' exonuclease, C-terminal subdomain"/>
    <property type="match status" value="1"/>
</dbReference>
<keyword evidence="3" id="KW-1185">Reference proteome</keyword>
<dbReference type="OrthoDB" id="6173531at2759"/>
<protein>
    <recommendedName>
        <fullName evidence="1">C2H2-type domain-containing protein</fullName>
    </recommendedName>
</protein>
<proteinExistence type="predicted"/>
<evidence type="ECO:0000259" key="1">
    <source>
        <dbReference type="PROSITE" id="PS00028"/>
    </source>
</evidence>
<dbReference type="InterPro" id="IPR013087">
    <property type="entry name" value="Znf_C2H2_type"/>
</dbReference>
<organism evidence="2 3">
    <name type="scientific">Mytilus edulis</name>
    <name type="common">Blue mussel</name>
    <dbReference type="NCBI Taxonomy" id="6550"/>
    <lineage>
        <taxon>Eukaryota</taxon>
        <taxon>Metazoa</taxon>
        <taxon>Spiralia</taxon>
        <taxon>Lophotrochozoa</taxon>
        <taxon>Mollusca</taxon>
        <taxon>Bivalvia</taxon>
        <taxon>Autobranchia</taxon>
        <taxon>Pteriomorphia</taxon>
        <taxon>Mytilida</taxon>
        <taxon>Mytiloidea</taxon>
        <taxon>Mytilidae</taxon>
        <taxon>Mytilinae</taxon>
        <taxon>Mytilus</taxon>
    </lineage>
</organism>
<dbReference type="Proteomes" id="UP000683360">
    <property type="component" value="Unassembled WGS sequence"/>
</dbReference>
<reference evidence="2" key="1">
    <citation type="submission" date="2021-03" db="EMBL/GenBank/DDBJ databases">
        <authorList>
            <person name="Bekaert M."/>
        </authorList>
    </citation>
    <scope>NUCLEOTIDE SEQUENCE</scope>
</reference>
<dbReference type="EMBL" id="CAJPWZ010000459">
    <property type="protein sequence ID" value="CAG2193088.1"/>
    <property type="molecule type" value="Genomic_DNA"/>
</dbReference>
<dbReference type="PANTHER" id="PTHR46704:SF1">
    <property type="entry name" value="TELOMERE LENGTH REGULATION PROTEIN TEL2 HOMOLOG"/>
    <property type="match status" value="1"/>
</dbReference>
<accession>A0A8S3QAN4</accession>
<dbReference type="InterPro" id="IPR036279">
    <property type="entry name" value="5-3_exonuclease_C_sf"/>
</dbReference>
<evidence type="ECO:0000313" key="2">
    <source>
        <dbReference type="EMBL" id="CAG2193088.1"/>
    </source>
</evidence>
<dbReference type="AlphaFoldDB" id="A0A8S3QAN4"/>
<evidence type="ECO:0000313" key="3">
    <source>
        <dbReference type="Proteomes" id="UP000683360"/>
    </source>
</evidence>